<dbReference type="EMBL" id="CP011034">
    <property type="protein sequence ID" value="ALS32270.1"/>
    <property type="molecule type" value="Genomic_DNA"/>
</dbReference>
<dbReference type="RefSeq" id="WP_058372829.1">
    <property type="nucleotide sequence ID" value="NZ_CP011034.1"/>
</dbReference>
<dbReference type="InterPro" id="IPR021559">
    <property type="entry name" value="DUF3019"/>
</dbReference>
<proteinExistence type="predicted"/>
<dbReference type="Proteomes" id="UP000065261">
    <property type="component" value="Chromosome I"/>
</dbReference>
<dbReference type="AlphaFoldDB" id="A0A0U2X4N9"/>
<feature type="signal peptide" evidence="1">
    <location>
        <begin position="1"/>
        <end position="19"/>
    </location>
</feature>
<accession>A0A0U2X4N9</accession>
<gene>
    <name evidence="2" type="ORF">PTRA_a0987</name>
</gene>
<organism evidence="2">
    <name type="scientific">Pseudoalteromonas translucida KMM 520</name>
    <dbReference type="NCBI Taxonomy" id="1315283"/>
    <lineage>
        <taxon>Bacteria</taxon>
        <taxon>Pseudomonadati</taxon>
        <taxon>Pseudomonadota</taxon>
        <taxon>Gammaproteobacteria</taxon>
        <taxon>Alteromonadales</taxon>
        <taxon>Pseudoalteromonadaceae</taxon>
        <taxon>Pseudoalteromonas</taxon>
    </lineage>
</organism>
<dbReference type="OrthoDB" id="5772660at2"/>
<keyword evidence="1" id="KW-0732">Signal</keyword>
<reference evidence="2 3" key="1">
    <citation type="submission" date="2015-03" db="EMBL/GenBank/DDBJ databases">
        <authorList>
            <person name="Murphy D."/>
        </authorList>
    </citation>
    <scope>NUCLEOTIDE SEQUENCE [LARGE SCALE GENOMIC DNA]</scope>
    <source>
        <strain evidence="2 3">KMM 520</strain>
    </source>
</reference>
<evidence type="ECO:0000256" key="1">
    <source>
        <dbReference type="SAM" id="SignalP"/>
    </source>
</evidence>
<evidence type="ECO:0000313" key="2">
    <source>
        <dbReference type="EMBL" id="ALS32270.1"/>
    </source>
</evidence>
<evidence type="ECO:0000313" key="3">
    <source>
        <dbReference type="Proteomes" id="UP000065261"/>
    </source>
</evidence>
<protein>
    <recommendedName>
        <fullName evidence="4">DUF3019 domain-containing protein</fullName>
    </recommendedName>
</protein>
<evidence type="ECO:0008006" key="4">
    <source>
        <dbReference type="Google" id="ProtNLM"/>
    </source>
</evidence>
<name>A0A0U2X4N9_9GAMM</name>
<dbReference type="KEGG" id="ptn:PTRA_a0987"/>
<sequence>MYFRRWCYLLLAYPGTLLAEAPQEVTALSAIPNTCVALREGRHCYTEVVLSWQQPTIGNYCLRDATSKYIMQCWLKQQHGVFNYAFDSEQSLSFELFDSNTAKVIATTEVKLQWVYQNRQKKRRWRLF</sequence>
<dbReference type="PATRIC" id="fig|1315283.4.peg.866"/>
<feature type="chain" id="PRO_5006834095" description="DUF3019 domain-containing protein" evidence="1">
    <location>
        <begin position="20"/>
        <end position="128"/>
    </location>
</feature>
<dbReference type="Pfam" id="PF11456">
    <property type="entry name" value="DUF3019"/>
    <property type="match status" value="1"/>
</dbReference>